<dbReference type="Gene3D" id="2.40.160.210">
    <property type="entry name" value="Acyl-CoA thioesterase, double hotdog domain"/>
    <property type="match status" value="1"/>
</dbReference>
<dbReference type="PROSITE" id="PS00888">
    <property type="entry name" value="CNMP_BINDING_1"/>
    <property type="match status" value="1"/>
</dbReference>
<evidence type="ECO:0000259" key="12">
    <source>
        <dbReference type="PROSITE" id="PS50042"/>
    </source>
</evidence>
<accession>A0ABR0MZ47</accession>
<feature type="region of interest" description="Disordered" evidence="10">
    <location>
        <begin position="58"/>
        <end position="81"/>
    </location>
</feature>
<evidence type="ECO:0000256" key="10">
    <source>
        <dbReference type="SAM" id="MobiDB-lite"/>
    </source>
</evidence>
<dbReference type="Pfam" id="PF02551">
    <property type="entry name" value="Acyl_CoA_thio"/>
    <property type="match status" value="1"/>
</dbReference>
<comment type="caution">
    <text evidence="13">The sequence shown here is derived from an EMBL/GenBank/DDBJ whole genome shotgun (WGS) entry which is preliminary data.</text>
</comment>
<dbReference type="SUPFAM" id="SSF54637">
    <property type="entry name" value="Thioesterase/thiol ester dehydrase-isomerase"/>
    <property type="match status" value="2"/>
</dbReference>
<keyword evidence="7 9" id="KW-0326">Glycosidase</keyword>
<keyword evidence="8 9" id="KW-0624">Polysaccharide degradation</keyword>
<dbReference type="SMART" id="SM00100">
    <property type="entry name" value="cNMP"/>
    <property type="match status" value="1"/>
</dbReference>
<dbReference type="Gene3D" id="3.20.20.80">
    <property type="entry name" value="Glycosidases"/>
    <property type="match status" value="1"/>
</dbReference>
<dbReference type="InterPro" id="IPR042171">
    <property type="entry name" value="Acyl-CoA_hotdog"/>
</dbReference>
<dbReference type="NCBIfam" id="TIGR00189">
    <property type="entry name" value="tesB"/>
    <property type="match status" value="1"/>
</dbReference>
<feature type="compositionally biased region" description="Low complexity" evidence="10">
    <location>
        <begin position="147"/>
        <end position="160"/>
    </location>
</feature>
<comment type="similarity">
    <text evidence="2 9">Belongs to the glycosyl hydrolase 14 family.</text>
</comment>
<protein>
    <recommendedName>
        <fullName evidence="4 9">Beta-amylase</fullName>
        <ecNumber evidence="4 9">3.2.1.2</ecNumber>
    </recommendedName>
</protein>
<dbReference type="Proteomes" id="UP001358586">
    <property type="component" value="Chromosome 11"/>
</dbReference>
<feature type="transmembrane region" description="Helical" evidence="11">
    <location>
        <begin position="699"/>
        <end position="720"/>
    </location>
</feature>
<dbReference type="InterPro" id="IPR008540">
    <property type="entry name" value="BES1_N"/>
</dbReference>
<feature type="compositionally biased region" description="Acidic residues" evidence="10">
    <location>
        <begin position="8"/>
        <end position="26"/>
    </location>
</feature>
<evidence type="ECO:0000256" key="5">
    <source>
        <dbReference type="ARBA" id="ARBA00022801"/>
    </source>
</evidence>
<evidence type="ECO:0000256" key="1">
    <source>
        <dbReference type="ARBA" id="ARBA00000546"/>
    </source>
</evidence>
<name>A0ABR0MZ47_GOSAR</name>
<gene>
    <name evidence="13" type="ORF">PVK06_038010</name>
</gene>
<keyword evidence="11" id="KW-1133">Transmembrane helix</keyword>
<dbReference type="SUPFAM" id="SSF51445">
    <property type="entry name" value="(Trans)glycosidases"/>
    <property type="match status" value="1"/>
</dbReference>
<dbReference type="SUPFAM" id="SSF51206">
    <property type="entry name" value="cAMP-binding domain-like"/>
    <property type="match status" value="1"/>
</dbReference>
<keyword evidence="11" id="KW-0812">Transmembrane</keyword>
<dbReference type="Pfam" id="PF13622">
    <property type="entry name" value="4HBT_3"/>
    <property type="match status" value="1"/>
</dbReference>
<comment type="catalytic activity">
    <reaction evidence="1 9">
        <text>Hydrolysis of (1-&gt;4)-alpha-D-glucosidic linkages in polysaccharides so as to remove successive maltose units from the non-reducing ends of the chains.</text>
        <dbReference type="EC" id="3.2.1.2"/>
    </reaction>
</comment>
<dbReference type="Pfam" id="PF01373">
    <property type="entry name" value="Glyco_hydro_14"/>
    <property type="match status" value="1"/>
</dbReference>
<dbReference type="CDD" id="cd03445">
    <property type="entry name" value="Thioesterase_II_repeat2"/>
    <property type="match status" value="1"/>
</dbReference>
<proteinExistence type="inferred from homology"/>
<dbReference type="InterPro" id="IPR025652">
    <property type="entry name" value="TesB_C"/>
</dbReference>
<dbReference type="PRINTS" id="PR00842">
    <property type="entry name" value="GLHYDLASE14B"/>
</dbReference>
<dbReference type="InterPro" id="IPR014710">
    <property type="entry name" value="RmlC-like_jellyroll"/>
</dbReference>
<keyword evidence="14" id="KW-1185">Reference proteome</keyword>
<dbReference type="Pfam" id="PF00027">
    <property type="entry name" value="cNMP_binding"/>
    <property type="match status" value="1"/>
</dbReference>
<dbReference type="PROSITE" id="PS00506">
    <property type="entry name" value="BETA_AMYLASE_1"/>
    <property type="match status" value="1"/>
</dbReference>
<dbReference type="PANTHER" id="PTHR31352:SF47">
    <property type="entry name" value="BETA-AMYLASE 7"/>
    <property type="match status" value="1"/>
</dbReference>
<evidence type="ECO:0000256" key="9">
    <source>
        <dbReference type="RuleBase" id="RU000509"/>
    </source>
</evidence>
<dbReference type="CDD" id="cd03444">
    <property type="entry name" value="Thioesterase_II_repeat1"/>
    <property type="match status" value="1"/>
</dbReference>
<feature type="transmembrane region" description="Helical" evidence="11">
    <location>
        <begin position="660"/>
        <end position="679"/>
    </location>
</feature>
<evidence type="ECO:0000256" key="3">
    <source>
        <dbReference type="ARBA" id="ARBA00006538"/>
    </source>
</evidence>
<feature type="region of interest" description="Disordered" evidence="10">
    <location>
        <begin position="1"/>
        <end position="28"/>
    </location>
</feature>
<evidence type="ECO:0000313" key="13">
    <source>
        <dbReference type="EMBL" id="KAK5783501.1"/>
    </source>
</evidence>
<dbReference type="InterPro" id="IPR029069">
    <property type="entry name" value="HotDog_dom_sf"/>
</dbReference>
<keyword evidence="5 9" id="KW-0378">Hydrolase</keyword>
<dbReference type="InterPro" id="IPR018488">
    <property type="entry name" value="cNMP-bd_CS"/>
</dbReference>
<dbReference type="EC" id="3.2.1.2" evidence="4 9"/>
<dbReference type="InterPro" id="IPR001554">
    <property type="entry name" value="Glyco_hydro_14"/>
</dbReference>
<dbReference type="EMBL" id="JARKNE010000011">
    <property type="protein sequence ID" value="KAK5783501.1"/>
    <property type="molecule type" value="Genomic_DNA"/>
</dbReference>
<dbReference type="PROSITE" id="PS50042">
    <property type="entry name" value="CNMP_BINDING_3"/>
    <property type="match status" value="1"/>
</dbReference>
<dbReference type="InterPro" id="IPR001371">
    <property type="entry name" value="Glyco_hydro_14B_pln"/>
</dbReference>
<evidence type="ECO:0000256" key="2">
    <source>
        <dbReference type="ARBA" id="ARBA00005652"/>
    </source>
</evidence>
<feature type="region of interest" description="Disordered" evidence="10">
    <location>
        <begin position="132"/>
        <end position="165"/>
    </location>
</feature>
<dbReference type="InterPro" id="IPR017853">
    <property type="entry name" value="GH"/>
</dbReference>
<dbReference type="PANTHER" id="PTHR31352">
    <property type="entry name" value="BETA-AMYLASE 1, CHLOROPLASTIC"/>
    <property type="match status" value="1"/>
</dbReference>
<dbReference type="InterPro" id="IPR018490">
    <property type="entry name" value="cNMP-bd_dom_sf"/>
</dbReference>
<keyword evidence="6 9" id="KW-0119">Carbohydrate metabolism</keyword>
<evidence type="ECO:0000256" key="11">
    <source>
        <dbReference type="SAM" id="Phobius"/>
    </source>
</evidence>
<evidence type="ECO:0000313" key="14">
    <source>
        <dbReference type="Proteomes" id="UP001358586"/>
    </source>
</evidence>
<feature type="domain" description="Cyclic nucleotide-binding" evidence="12">
    <location>
        <begin position="719"/>
        <end position="791"/>
    </location>
</feature>
<dbReference type="InterPro" id="IPR003703">
    <property type="entry name" value="Acyl_CoA_thio"/>
</dbReference>
<comment type="similarity">
    <text evidence="3">Belongs to the C/M/P thioester hydrolase family.</text>
</comment>
<sequence>MQKLIGANEEDDEEEIEMDVKEEDNENGQKHISAQMMLGADGVMPSTSHQFQIQQQLQEQVSTPGGGARRSRPLEEKERTKLRERHRRALTARILAGLRKHGNYNLRVRADINDVIAALAREAGWVVLPDGTTFPSRSQGSRPAGDSSAGLTSSSSEMLSQQAPPTSLQGVSSGYCALVEYNACHMKGVFMPTPAPYDLSSSGHSQSSGMVGNGGEQTESLPLIAGSMEVINDKQLGVVNMKCELVDPDGLLKQLRVLKSINVDGVMIDCWWGIVEAHAPQEYNWNGYRKLFQMVHELKLKLQVVMSFHECGGNVGDDVCIPLPHWVAEIGRSNPDIFFTDREGRRNTECLSWGIDKERVLRGRTAVEVYFDFMRSFRVEFNEFFEDGIISMVEVGLGPCGELRYPSCPVKHGWRYPGIGEFQCYDQYMLKSLRKAAEMRGHSFWARGPDNAGSYSSHPHETGFFCDEGDYDGYYGRFFLNWYSELLINHGDLVLSLAKLAFEGSCIAAKLPGIHWWYKTSSHAAELTAGFYNPCNRDGYIAIAAMLHKHRAALNFACAELQFLEQLEDLQEALANPQGLVWQVLNAAWEACITVVSENAFVCHDRVGYNKILENVKPVNDPDGRHFSSFTYLRLTPLLMERQNFMEFERFVKRMHAKQVNLSYFWLCQMIFAIPPIGRRETARKVFFPRFCLQSVWDFFYFLFLLSFAVIEFLGNVPLLQRLPSSVFKRIADVVKFKHFEKGDYVVREGEVGDGIYFVWEGEAEVSGSVHAEEENRLEYQLKRYDYFGHVNPESVHVADIIALTKLTCLFLPHEHCTLLQSKSIWSTDKTMETCSLVESILHLEPIELNIFQGITLPDAPKFGKVFGGQFVGQALAAASKTVDSLKIVHSLHSYFLMVGDFNIPIIYQVNRLRDGRNFATRRVDAIQKGNIVFTLLASFQKEEEGFDHQEAMMPSVPAPDGLLSLDELRELRLTDPRLPMSYRKKVATTKFVPWPIEIRFCAPNTNTNQTKSDPSLRYWFRAKGKLSDDQALHRCVVAFASDLIFSGVSLNPHRRKGFKSASLSLDHSMWFHRRLRADDWLLFVIVSPTASVTRGFVSGQMFNRKGELVVSLTQEALLRMARPPNPATVSKL</sequence>
<dbReference type="InterPro" id="IPR018238">
    <property type="entry name" value="Glyco_hydro_14_CS"/>
</dbReference>
<evidence type="ECO:0000256" key="4">
    <source>
        <dbReference type="ARBA" id="ARBA00012594"/>
    </source>
</evidence>
<feature type="compositionally biased region" description="Basic and acidic residues" evidence="10">
    <location>
        <begin position="72"/>
        <end position="81"/>
    </location>
</feature>
<evidence type="ECO:0000256" key="7">
    <source>
        <dbReference type="ARBA" id="ARBA00023295"/>
    </source>
</evidence>
<dbReference type="InterPro" id="IPR049449">
    <property type="entry name" value="TesB_ACOT8-like_N"/>
</dbReference>
<evidence type="ECO:0000256" key="8">
    <source>
        <dbReference type="ARBA" id="ARBA00023326"/>
    </source>
</evidence>
<keyword evidence="11" id="KW-0472">Membrane</keyword>
<reference evidence="13 14" key="1">
    <citation type="submission" date="2023-03" db="EMBL/GenBank/DDBJ databases">
        <title>WGS of Gossypium arboreum.</title>
        <authorList>
            <person name="Yu D."/>
        </authorList>
    </citation>
    <scope>NUCLEOTIDE SEQUENCE [LARGE SCALE GENOMIC DNA]</scope>
    <source>
        <tissue evidence="13">Leaf</tissue>
    </source>
</reference>
<evidence type="ECO:0000256" key="6">
    <source>
        <dbReference type="ARBA" id="ARBA00023277"/>
    </source>
</evidence>
<dbReference type="CDD" id="cd00038">
    <property type="entry name" value="CAP_ED"/>
    <property type="match status" value="1"/>
</dbReference>
<dbReference type="PRINTS" id="PR00750">
    <property type="entry name" value="BETAAMYLASE"/>
</dbReference>
<dbReference type="InterPro" id="IPR000595">
    <property type="entry name" value="cNMP-bd_dom"/>
</dbReference>
<organism evidence="13 14">
    <name type="scientific">Gossypium arboreum</name>
    <name type="common">Tree cotton</name>
    <name type="synonym">Gossypium nanking</name>
    <dbReference type="NCBI Taxonomy" id="29729"/>
    <lineage>
        <taxon>Eukaryota</taxon>
        <taxon>Viridiplantae</taxon>
        <taxon>Streptophyta</taxon>
        <taxon>Embryophyta</taxon>
        <taxon>Tracheophyta</taxon>
        <taxon>Spermatophyta</taxon>
        <taxon>Magnoliopsida</taxon>
        <taxon>eudicotyledons</taxon>
        <taxon>Gunneridae</taxon>
        <taxon>Pentapetalae</taxon>
        <taxon>rosids</taxon>
        <taxon>malvids</taxon>
        <taxon>Malvales</taxon>
        <taxon>Malvaceae</taxon>
        <taxon>Malvoideae</taxon>
        <taxon>Gossypium</taxon>
    </lineage>
</organism>
<dbReference type="Gene3D" id="2.60.120.10">
    <property type="entry name" value="Jelly Rolls"/>
    <property type="match status" value="1"/>
</dbReference>
<dbReference type="Pfam" id="PF05687">
    <property type="entry name" value="BES1_N"/>
    <property type="match status" value="1"/>
</dbReference>